<dbReference type="Gene3D" id="1.10.10.10">
    <property type="entry name" value="Winged helix-like DNA-binding domain superfamily/Winged helix DNA-binding domain"/>
    <property type="match status" value="1"/>
</dbReference>
<reference evidence="2 3" key="1">
    <citation type="submission" date="2018-05" db="EMBL/GenBank/DDBJ databases">
        <title>Salinimonas sp. HMF8227 Genome sequencing and assembly.</title>
        <authorList>
            <person name="Kang H."/>
            <person name="Kang J."/>
            <person name="Cha I."/>
            <person name="Kim H."/>
            <person name="Joh K."/>
        </authorList>
    </citation>
    <scope>NUCLEOTIDE SEQUENCE [LARGE SCALE GENOMIC DNA]</scope>
    <source>
        <strain evidence="2 3">HMF8227</strain>
    </source>
</reference>
<gene>
    <name evidence="2" type="ORF">HMF8227_02945</name>
</gene>
<dbReference type="KEGG" id="salh:HMF8227_02945"/>
<dbReference type="InterPro" id="IPR036388">
    <property type="entry name" value="WH-like_DNA-bd_sf"/>
</dbReference>
<evidence type="ECO:0000259" key="1">
    <source>
        <dbReference type="Pfam" id="PF07638"/>
    </source>
</evidence>
<dbReference type="AlphaFoldDB" id="A0A2S2E6W1"/>
<feature type="domain" description="RNA polymerase sigma-70 ECF-like HTH" evidence="1">
    <location>
        <begin position="12"/>
        <end position="190"/>
    </location>
</feature>
<evidence type="ECO:0000313" key="2">
    <source>
        <dbReference type="EMBL" id="AWL13393.1"/>
    </source>
</evidence>
<dbReference type="EMBL" id="CP029347">
    <property type="protein sequence ID" value="AWL13393.1"/>
    <property type="molecule type" value="Genomic_DNA"/>
</dbReference>
<proteinExistence type="predicted"/>
<dbReference type="OrthoDB" id="128473at2"/>
<dbReference type="InterPro" id="IPR053812">
    <property type="entry name" value="HTH_Sigma70_ECF-like"/>
</dbReference>
<name>A0A2S2E6W1_9ALTE</name>
<dbReference type="Proteomes" id="UP000245728">
    <property type="component" value="Chromosome"/>
</dbReference>
<organism evidence="2 3">
    <name type="scientific">Saliniradius amylolyticus</name>
    <dbReference type="NCBI Taxonomy" id="2183582"/>
    <lineage>
        <taxon>Bacteria</taxon>
        <taxon>Pseudomonadati</taxon>
        <taxon>Pseudomonadota</taxon>
        <taxon>Gammaproteobacteria</taxon>
        <taxon>Alteromonadales</taxon>
        <taxon>Alteromonadaceae</taxon>
        <taxon>Saliniradius</taxon>
    </lineage>
</organism>
<dbReference type="Pfam" id="PF07638">
    <property type="entry name" value="Sigma70_ECF"/>
    <property type="match status" value="1"/>
</dbReference>
<protein>
    <recommendedName>
        <fullName evidence="1">RNA polymerase sigma-70 ECF-like HTH domain-containing protein</fullName>
    </recommendedName>
</protein>
<dbReference type="SUPFAM" id="SSF88659">
    <property type="entry name" value="Sigma3 and sigma4 domains of RNA polymerase sigma factors"/>
    <property type="match status" value="1"/>
</dbReference>
<evidence type="ECO:0000313" key="3">
    <source>
        <dbReference type="Proteomes" id="UP000245728"/>
    </source>
</evidence>
<sequence length="193" mass="22377">MSQRDGRVDLLKLIKEWGNGCERSSNTLKTLLYYHLKQVCQAHLERSREEIDVTSILNHLPHTTSLLHQALIELVPPGMDIEEERQLNNYLSLFIRNLLKDEIRKLSAKKRTPKDIVNEQLCDLDAQERFMALDSAMVILESERPRAAEAFSLRYFLGYDVEEIARFIESSLATAYRELSIAQAFLRAKIEEI</sequence>
<keyword evidence="3" id="KW-1185">Reference proteome</keyword>
<dbReference type="InterPro" id="IPR013324">
    <property type="entry name" value="RNA_pol_sigma_r3/r4-like"/>
</dbReference>
<accession>A0A2S2E6W1</accession>